<accession>A0AAF0DLD8</accession>
<gene>
    <name evidence="2" type="ORF">PRK78_005894</name>
</gene>
<name>A0AAF0DLD8_9EURO</name>
<dbReference type="InterPro" id="IPR002575">
    <property type="entry name" value="Aminoglycoside_PTrfase"/>
</dbReference>
<evidence type="ECO:0000313" key="3">
    <source>
        <dbReference type="Proteomes" id="UP001219355"/>
    </source>
</evidence>
<organism evidence="2 3">
    <name type="scientific">Emydomyces testavorans</name>
    <dbReference type="NCBI Taxonomy" id="2070801"/>
    <lineage>
        <taxon>Eukaryota</taxon>
        <taxon>Fungi</taxon>
        <taxon>Dikarya</taxon>
        <taxon>Ascomycota</taxon>
        <taxon>Pezizomycotina</taxon>
        <taxon>Eurotiomycetes</taxon>
        <taxon>Eurotiomycetidae</taxon>
        <taxon>Onygenales</taxon>
        <taxon>Nannizziopsiaceae</taxon>
        <taxon>Emydomyces</taxon>
    </lineage>
</organism>
<dbReference type="InterPro" id="IPR051678">
    <property type="entry name" value="AGP_Transferase"/>
</dbReference>
<dbReference type="EMBL" id="CP120630">
    <property type="protein sequence ID" value="WEW60409.1"/>
    <property type="molecule type" value="Genomic_DNA"/>
</dbReference>
<proteinExistence type="predicted"/>
<protein>
    <recommendedName>
        <fullName evidence="1">Aminoglycoside phosphotransferase domain-containing protein</fullName>
    </recommendedName>
</protein>
<dbReference type="AlphaFoldDB" id="A0AAF0DLD8"/>
<feature type="domain" description="Aminoglycoside phosphotransferase" evidence="1">
    <location>
        <begin position="97"/>
        <end position="302"/>
    </location>
</feature>
<dbReference type="Gene3D" id="3.90.1200.10">
    <property type="match status" value="1"/>
</dbReference>
<dbReference type="SUPFAM" id="SSF56112">
    <property type="entry name" value="Protein kinase-like (PK-like)"/>
    <property type="match status" value="1"/>
</dbReference>
<dbReference type="Pfam" id="PF01636">
    <property type="entry name" value="APH"/>
    <property type="match status" value="1"/>
</dbReference>
<reference evidence="2" key="1">
    <citation type="submission" date="2023-03" db="EMBL/GenBank/DDBJ databases">
        <title>Emydomyces testavorans Genome Sequence.</title>
        <authorList>
            <person name="Hoyer L."/>
        </authorList>
    </citation>
    <scope>NUCLEOTIDE SEQUENCE</scope>
    <source>
        <strain evidence="2">16-2883</strain>
    </source>
</reference>
<evidence type="ECO:0000313" key="2">
    <source>
        <dbReference type="EMBL" id="WEW60409.1"/>
    </source>
</evidence>
<dbReference type="PANTHER" id="PTHR21310">
    <property type="entry name" value="AMINOGLYCOSIDE PHOSPHOTRANSFERASE-RELATED-RELATED"/>
    <property type="match status" value="1"/>
</dbReference>
<evidence type="ECO:0000259" key="1">
    <source>
        <dbReference type="Pfam" id="PF01636"/>
    </source>
</evidence>
<dbReference type="InterPro" id="IPR011009">
    <property type="entry name" value="Kinase-like_dom_sf"/>
</dbReference>
<sequence>MVRRQGCDWLLKSDRRHRRREEGSIKRENGRSNSAVLTAGGDAQQLVSHLEKMDSLCGRFCPQNIPAAVQRFRDDNELPHFRSKTLTQPLSGGHCQIYRLGFSDNTNWAVRIPIHLSSAPPEAVVSLLATEVKALQQLENCQFPWSPKLIGHDLTFDNPVGFPFLVLTWIPGNPLIWTASTPAKRADRDKVLKQMANIMLSLISCTHRDARKVLTQRVGSALENLTNKIDEKIIRICRGELREIRVMHCFLLQSLLEEAIHRPLDNAPFFIDHGDLSPQNIIVDSEYNITGIIDWGPASYQPFQLAASLPRFLAIEHSVDLALSLMLQKDRSKFLEALTSESPRSPTIVPMLVLMYSAPDVDYRRLVLEATVSKGRHKWFADELWTHSESKKTVDVRREVDDFLARQSGRSSGLAVSDVMKCL</sequence>
<dbReference type="Proteomes" id="UP001219355">
    <property type="component" value="Chromosome 4"/>
</dbReference>
<keyword evidence="3" id="KW-1185">Reference proteome</keyword>
<dbReference type="PANTHER" id="PTHR21310:SF37">
    <property type="entry name" value="AMINOGLYCOSIDE PHOSPHOTRANSFERASE DOMAIN-CONTAINING PROTEIN"/>
    <property type="match status" value="1"/>
</dbReference>